<feature type="transmembrane region" description="Helical" evidence="1">
    <location>
        <begin position="30"/>
        <end position="52"/>
    </location>
</feature>
<name>A0A2P2JUT7_RHIMU</name>
<sequence>MLLSLIISRVVLKLLLHLPQRMSRLWIMHMHIWMGSALFVFSTICVDIPSIVEYMRET</sequence>
<keyword evidence="1" id="KW-0472">Membrane</keyword>
<dbReference type="EMBL" id="GGEC01016755">
    <property type="protein sequence ID" value="MBW97238.1"/>
    <property type="molecule type" value="Transcribed_RNA"/>
</dbReference>
<dbReference type="AlphaFoldDB" id="A0A2P2JUT7"/>
<keyword evidence="1" id="KW-0812">Transmembrane</keyword>
<evidence type="ECO:0000313" key="2">
    <source>
        <dbReference type="EMBL" id="MBW97238.1"/>
    </source>
</evidence>
<accession>A0A2P2JUT7</accession>
<evidence type="ECO:0000256" key="1">
    <source>
        <dbReference type="SAM" id="Phobius"/>
    </source>
</evidence>
<protein>
    <submittedName>
        <fullName evidence="2">Uncharacterized protein</fullName>
    </submittedName>
</protein>
<reference evidence="2" key="1">
    <citation type="submission" date="2018-02" db="EMBL/GenBank/DDBJ databases">
        <title>Rhizophora mucronata_Transcriptome.</title>
        <authorList>
            <person name="Meera S.P."/>
            <person name="Sreeshan A."/>
            <person name="Augustine A."/>
        </authorList>
    </citation>
    <scope>NUCLEOTIDE SEQUENCE</scope>
    <source>
        <tissue evidence="2">Leaf</tissue>
    </source>
</reference>
<proteinExistence type="predicted"/>
<keyword evidence="1" id="KW-1133">Transmembrane helix</keyword>
<organism evidence="2">
    <name type="scientific">Rhizophora mucronata</name>
    <name type="common">Asiatic mangrove</name>
    <dbReference type="NCBI Taxonomy" id="61149"/>
    <lineage>
        <taxon>Eukaryota</taxon>
        <taxon>Viridiplantae</taxon>
        <taxon>Streptophyta</taxon>
        <taxon>Embryophyta</taxon>
        <taxon>Tracheophyta</taxon>
        <taxon>Spermatophyta</taxon>
        <taxon>Magnoliopsida</taxon>
        <taxon>eudicotyledons</taxon>
        <taxon>Gunneridae</taxon>
        <taxon>Pentapetalae</taxon>
        <taxon>rosids</taxon>
        <taxon>fabids</taxon>
        <taxon>Malpighiales</taxon>
        <taxon>Rhizophoraceae</taxon>
        <taxon>Rhizophora</taxon>
    </lineage>
</organism>